<dbReference type="Proteomes" id="UP000749040">
    <property type="component" value="Unassembled WGS sequence"/>
</dbReference>
<dbReference type="RefSeq" id="WP_205363707.1">
    <property type="nucleotide sequence ID" value="NZ_JADKYB010000030.1"/>
</dbReference>
<gene>
    <name evidence="1" type="ORF">ITX44_36970</name>
</gene>
<protein>
    <recommendedName>
        <fullName evidence="3">DNA-binding protein</fullName>
    </recommendedName>
</protein>
<accession>A0ABS2U3Z4</accession>
<organism evidence="1 2">
    <name type="scientific">Actinacidiphila acididurans</name>
    <dbReference type="NCBI Taxonomy" id="2784346"/>
    <lineage>
        <taxon>Bacteria</taxon>
        <taxon>Bacillati</taxon>
        <taxon>Actinomycetota</taxon>
        <taxon>Actinomycetes</taxon>
        <taxon>Kitasatosporales</taxon>
        <taxon>Streptomycetaceae</taxon>
        <taxon>Actinacidiphila</taxon>
    </lineage>
</organism>
<reference evidence="1 2" key="1">
    <citation type="submission" date="2021-01" db="EMBL/GenBank/DDBJ databases">
        <title>Streptomyces acididurans sp. nov., isolated from a peat swamp forest soil.</title>
        <authorList>
            <person name="Chantavorakit T."/>
            <person name="Duangmal K."/>
        </authorList>
    </citation>
    <scope>NUCLEOTIDE SEQUENCE [LARGE SCALE GENOMIC DNA]</scope>
    <source>
        <strain evidence="1 2">KK5PA1</strain>
    </source>
</reference>
<proteinExistence type="predicted"/>
<keyword evidence="2" id="KW-1185">Reference proteome</keyword>
<comment type="caution">
    <text evidence="1">The sequence shown here is derived from an EMBL/GenBank/DDBJ whole genome shotgun (WGS) entry which is preliminary data.</text>
</comment>
<dbReference type="EMBL" id="JADKYB010000030">
    <property type="protein sequence ID" value="MBM9510057.1"/>
    <property type="molecule type" value="Genomic_DNA"/>
</dbReference>
<evidence type="ECO:0008006" key="3">
    <source>
        <dbReference type="Google" id="ProtNLM"/>
    </source>
</evidence>
<evidence type="ECO:0000313" key="1">
    <source>
        <dbReference type="EMBL" id="MBM9510057.1"/>
    </source>
</evidence>
<name>A0ABS2U3Z4_9ACTN</name>
<evidence type="ECO:0000313" key="2">
    <source>
        <dbReference type="Proteomes" id="UP000749040"/>
    </source>
</evidence>
<sequence>MDTKTAATEAKVTIATIRSWARNGVITATKQAGRWVIDAGSLAHRLAIAALKAARRTPKAIALTVENLTAIGGRLWEKNGMRRVYINDWTRYLPLEIEQYKTGNISWAAWNGEEIANRQALLLLGSLDKVWFDTADGKLHARLGSSESRVATRSEVFATVNAGIRAAVAAL</sequence>